<feature type="compositionally biased region" description="Basic and acidic residues" evidence="1">
    <location>
        <begin position="49"/>
        <end position="58"/>
    </location>
</feature>
<evidence type="ECO:0000313" key="4">
    <source>
        <dbReference type="Proteomes" id="UP000005240"/>
    </source>
</evidence>
<reference evidence="2" key="2">
    <citation type="submission" date="2016-05" db="EMBL/GenBank/DDBJ databases">
        <title>Comparative analysis highlights variable genome content of wheat rusts and divergence of the mating loci.</title>
        <authorList>
            <person name="Cuomo C.A."/>
            <person name="Bakkeren G."/>
            <person name="Szabo L."/>
            <person name="Khalil H."/>
            <person name="Joly D."/>
            <person name="Goldberg J."/>
            <person name="Young S."/>
            <person name="Zeng Q."/>
            <person name="Fellers J."/>
        </authorList>
    </citation>
    <scope>NUCLEOTIDE SEQUENCE [LARGE SCALE GENOMIC DNA]</scope>
    <source>
        <strain evidence="2">1-1 BBBD Race 1</strain>
    </source>
</reference>
<evidence type="ECO:0000256" key="1">
    <source>
        <dbReference type="SAM" id="MobiDB-lite"/>
    </source>
</evidence>
<dbReference type="Proteomes" id="UP000005240">
    <property type="component" value="Unassembled WGS sequence"/>
</dbReference>
<sequence>MANRLSSLANLARSSMTGSRQSLDHEGGPTQTQDEDHDAQQPPILQEGEEARQAEKGKAKAPKKAIPPTDRATRSSSKTPTGSNTPRDDHTIQEEGPLTDGAPPTAALYQDLLGDKSQKSRAKGTAKAAHLVDHDEIELWNPPQPLTQGAEVQAKVSLMVDRVLAAEAAGNAELALMFFKISENLGKAEPKPDRQHAPLTDPVKRLSERVGALSSSNRPVTTIPTPNPTDNQPGDAIPSIGPVDTMPSGVVFDDAAQPTSGDVGFTPFFERNLRELRSPLPLTIFNEVWQDKAIIHYAEKQSKADENNADKYRYTGYPYPCEYTQRYAEWSINHQGFLAALIKV</sequence>
<dbReference type="EnsemblFungi" id="PTTG_03359-t43_1">
    <property type="protein sequence ID" value="PTTG_03359-t43_1-p1"/>
    <property type="gene ID" value="PTTG_03359"/>
</dbReference>
<organism evidence="2">
    <name type="scientific">Puccinia triticina (isolate 1-1 / race 1 (BBBD))</name>
    <name type="common">Brown leaf rust fungus</name>
    <dbReference type="NCBI Taxonomy" id="630390"/>
    <lineage>
        <taxon>Eukaryota</taxon>
        <taxon>Fungi</taxon>
        <taxon>Dikarya</taxon>
        <taxon>Basidiomycota</taxon>
        <taxon>Pucciniomycotina</taxon>
        <taxon>Pucciniomycetes</taxon>
        <taxon>Pucciniales</taxon>
        <taxon>Pucciniaceae</taxon>
        <taxon>Puccinia</taxon>
    </lineage>
</organism>
<dbReference type="AlphaFoldDB" id="A0A180G173"/>
<protein>
    <submittedName>
        <fullName evidence="2 3">Uncharacterized protein</fullName>
    </submittedName>
</protein>
<proteinExistence type="predicted"/>
<feature type="compositionally biased region" description="Low complexity" evidence="1">
    <location>
        <begin position="1"/>
        <end position="15"/>
    </location>
</feature>
<reference evidence="2" key="1">
    <citation type="submission" date="2009-11" db="EMBL/GenBank/DDBJ databases">
        <authorList>
            <consortium name="The Broad Institute Genome Sequencing Platform"/>
            <person name="Ward D."/>
            <person name="Feldgarden M."/>
            <person name="Earl A."/>
            <person name="Young S.K."/>
            <person name="Zeng Q."/>
            <person name="Koehrsen M."/>
            <person name="Alvarado L."/>
            <person name="Berlin A."/>
            <person name="Bochicchio J."/>
            <person name="Borenstein D."/>
            <person name="Chapman S.B."/>
            <person name="Chen Z."/>
            <person name="Engels R."/>
            <person name="Freedman E."/>
            <person name="Gellesch M."/>
            <person name="Goldberg J."/>
            <person name="Griggs A."/>
            <person name="Gujja S."/>
            <person name="Heilman E."/>
            <person name="Heiman D."/>
            <person name="Hepburn T."/>
            <person name="Howarth C."/>
            <person name="Jen D."/>
            <person name="Larson L."/>
            <person name="Lewis B."/>
            <person name="Mehta T."/>
            <person name="Park D."/>
            <person name="Pearson M."/>
            <person name="Roberts A."/>
            <person name="Saif S."/>
            <person name="Shea T."/>
            <person name="Shenoy N."/>
            <person name="Sisk P."/>
            <person name="Stolte C."/>
            <person name="Sykes S."/>
            <person name="Thomson T."/>
            <person name="Walk T."/>
            <person name="White J."/>
            <person name="Yandava C."/>
            <person name="Izard J."/>
            <person name="Baranova O.V."/>
            <person name="Blanton J.M."/>
            <person name="Tanner A.C."/>
            <person name="Dewhirst F.E."/>
            <person name="Haas B."/>
            <person name="Nusbaum C."/>
            <person name="Birren B."/>
        </authorList>
    </citation>
    <scope>NUCLEOTIDE SEQUENCE [LARGE SCALE GENOMIC DNA]</scope>
    <source>
        <strain evidence="2">1-1 BBBD Race 1</strain>
    </source>
</reference>
<evidence type="ECO:0000313" key="2">
    <source>
        <dbReference type="EMBL" id="OAV86445.1"/>
    </source>
</evidence>
<evidence type="ECO:0000313" key="3">
    <source>
        <dbReference type="EnsemblFungi" id="PTTG_03359-t43_1-p1"/>
    </source>
</evidence>
<feature type="region of interest" description="Disordered" evidence="1">
    <location>
        <begin position="210"/>
        <end position="236"/>
    </location>
</feature>
<reference evidence="3" key="4">
    <citation type="submission" date="2025-05" db="UniProtKB">
        <authorList>
            <consortium name="EnsemblFungi"/>
        </authorList>
    </citation>
    <scope>IDENTIFICATION</scope>
    <source>
        <strain evidence="3">isolate 1-1 / race 1 (BBBD)</strain>
    </source>
</reference>
<gene>
    <name evidence="2" type="ORF">PTTG_03359</name>
</gene>
<name>A0A180G173_PUCT1</name>
<keyword evidence="4" id="KW-1185">Reference proteome</keyword>
<reference evidence="3 4" key="3">
    <citation type="journal article" date="2017" name="G3 (Bethesda)">
        <title>Comparative analysis highlights variable genome content of wheat rusts and divergence of the mating loci.</title>
        <authorList>
            <person name="Cuomo C.A."/>
            <person name="Bakkeren G."/>
            <person name="Khalil H.B."/>
            <person name="Panwar V."/>
            <person name="Joly D."/>
            <person name="Linning R."/>
            <person name="Sakthikumar S."/>
            <person name="Song X."/>
            <person name="Adiconis X."/>
            <person name="Fan L."/>
            <person name="Goldberg J.M."/>
            <person name="Levin J.Z."/>
            <person name="Young S."/>
            <person name="Zeng Q."/>
            <person name="Anikster Y."/>
            <person name="Bruce M."/>
            <person name="Wang M."/>
            <person name="Yin C."/>
            <person name="McCallum B."/>
            <person name="Szabo L.J."/>
            <person name="Hulbert S."/>
            <person name="Chen X."/>
            <person name="Fellers J.P."/>
        </authorList>
    </citation>
    <scope>NUCLEOTIDE SEQUENCE</scope>
    <source>
        <strain evidence="3">isolate 1-1 / race 1 (BBBD)</strain>
        <strain evidence="4">Isolate 1-1 / race 1 (BBBD)</strain>
    </source>
</reference>
<feature type="compositionally biased region" description="Polar residues" evidence="1">
    <location>
        <begin position="74"/>
        <end position="85"/>
    </location>
</feature>
<dbReference type="EMBL" id="ADAS02001139">
    <property type="protein sequence ID" value="OAV86445.1"/>
    <property type="molecule type" value="Genomic_DNA"/>
</dbReference>
<feature type="compositionally biased region" description="Polar residues" evidence="1">
    <location>
        <begin position="213"/>
        <end position="232"/>
    </location>
</feature>
<feature type="region of interest" description="Disordered" evidence="1">
    <location>
        <begin position="1"/>
        <end position="104"/>
    </location>
</feature>
<dbReference type="VEuPathDB" id="FungiDB:PTTG_03359"/>
<accession>A0A180G173</accession>